<dbReference type="AlphaFoldDB" id="A0A8J5UU38"/>
<proteinExistence type="predicted"/>
<keyword evidence="2" id="KW-0812">Transmembrane</keyword>
<reference evidence="3 4" key="1">
    <citation type="journal article" date="2021" name="DNA Res.">
        <title>Genome analysis of Candida subhashii reveals its hybrid nature and dual mitochondrial genome conformations.</title>
        <authorList>
            <person name="Mixao V."/>
            <person name="Hegedusova E."/>
            <person name="Saus E."/>
            <person name="Pryszcz L.P."/>
            <person name="Cillingova A."/>
            <person name="Nosek J."/>
            <person name="Gabaldon T."/>
        </authorList>
    </citation>
    <scope>NUCLEOTIDE SEQUENCE [LARGE SCALE GENOMIC DNA]</scope>
    <source>
        <strain evidence="3 4">CBS 10753</strain>
    </source>
</reference>
<name>A0A8J5UU38_9ASCO</name>
<sequence>MTNENLQAPGGTKSSNSMDANSSHFYTGKPPANLIKAVQEYNMIDDNPKLLIANIVQLRKRHSMVDIVRSIREGIKQAGSRVEKKFRDVTDDEFVQMETCSLGHLDCQKLGDDLSSKYKKLDKFIEVRRCFQNALVYGVGNYHVRMEPFPPTYIESDAFTRIQQTFITYIQQIHFTVDEEPFHLIFDLKDLSYELFLLKTNTTKVQEALKTFISSVLKNGQLVIVEIPQPEDLETVYVPEQDYCYSYIVVKSNSGAIDYNQPDVYVKKHNVEVIASPEVMRNGSLSNLGSDNCSSFSEMSTPSEVSLCGSLLGLGFGKDYEATSSDNRQGNSEIASVTKNISSSIEPNIEVAKHWTMISPLTGAIPRDYLREICQYSIAFAVTSEDCISCRDMPPIWEVAIHPETNLKLFLRKSVEILMIIMHYLMKRAASNWLRVCLALAYFIFCNLLVVYIVRKYAVPPPPPAKIIYVNQKFNIVHLFSSWFGTTRSVTQMLMAQEELSKEAVARIDHSPF</sequence>
<evidence type="ECO:0000256" key="1">
    <source>
        <dbReference type="SAM" id="MobiDB-lite"/>
    </source>
</evidence>
<protein>
    <submittedName>
        <fullName evidence="3">Uncharacterized protein</fullName>
    </submittedName>
</protein>
<evidence type="ECO:0000313" key="4">
    <source>
        <dbReference type="Proteomes" id="UP000694255"/>
    </source>
</evidence>
<gene>
    <name evidence="3" type="ORF">J8A68_005162</name>
</gene>
<keyword evidence="2" id="KW-1133">Transmembrane helix</keyword>
<feature type="transmembrane region" description="Helical" evidence="2">
    <location>
        <begin position="433"/>
        <end position="454"/>
    </location>
</feature>
<dbReference type="EMBL" id="JAGSYN010000221">
    <property type="protein sequence ID" value="KAG7661370.1"/>
    <property type="molecule type" value="Genomic_DNA"/>
</dbReference>
<dbReference type="GeneID" id="73471962"/>
<organism evidence="3 4">
    <name type="scientific">[Candida] subhashii</name>
    <dbReference type="NCBI Taxonomy" id="561895"/>
    <lineage>
        <taxon>Eukaryota</taxon>
        <taxon>Fungi</taxon>
        <taxon>Dikarya</taxon>
        <taxon>Ascomycota</taxon>
        <taxon>Saccharomycotina</taxon>
        <taxon>Pichiomycetes</taxon>
        <taxon>Debaryomycetaceae</taxon>
        <taxon>Spathaspora</taxon>
    </lineage>
</organism>
<feature type="region of interest" description="Disordered" evidence="1">
    <location>
        <begin position="1"/>
        <end position="25"/>
    </location>
</feature>
<evidence type="ECO:0000256" key="2">
    <source>
        <dbReference type="SAM" id="Phobius"/>
    </source>
</evidence>
<comment type="caution">
    <text evidence="3">The sequence shown here is derived from an EMBL/GenBank/DDBJ whole genome shotgun (WGS) entry which is preliminary data.</text>
</comment>
<dbReference type="Proteomes" id="UP000694255">
    <property type="component" value="Unassembled WGS sequence"/>
</dbReference>
<keyword evidence="4" id="KW-1185">Reference proteome</keyword>
<keyword evidence="2" id="KW-0472">Membrane</keyword>
<accession>A0A8J5UU38</accession>
<dbReference type="RefSeq" id="XP_049261603.1">
    <property type="nucleotide sequence ID" value="XM_049409198.1"/>
</dbReference>
<evidence type="ECO:0000313" key="3">
    <source>
        <dbReference type="EMBL" id="KAG7661370.1"/>
    </source>
</evidence>